<feature type="transmembrane region" description="Helical" evidence="8">
    <location>
        <begin position="171"/>
        <end position="191"/>
    </location>
</feature>
<keyword evidence="4 8" id="KW-1133">Transmembrane helix</keyword>
<proteinExistence type="inferred from homology"/>
<protein>
    <recommendedName>
        <fullName evidence="9">MARVEL domain-containing protein</fullName>
    </recommendedName>
</protein>
<keyword evidence="3 7" id="KW-0812">Transmembrane</keyword>
<dbReference type="GO" id="GO:0030672">
    <property type="term" value="C:synaptic vesicle membrane"/>
    <property type="evidence" value="ECO:0007669"/>
    <property type="project" value="TreeGrafter"/>
</dbReference>
<dbReference type="PANTHER" id="PTHR10306:SF17">
    <property type="entry name" value="MARVEL DOMAIN-CONTAINING PROTEIN"/>
    <property type="match status" value="1"/>
</dbReference>
<evidence type="ECO:0000256" key="7">
    <source>
        <dbReference type="PROSITE-ProRule" id="PRU00581"/>
    </source>
</evidence>
<dbReference type="AlphaFoldDB" id="A0AAW1VE41"/>
<dbReference type="EMBL" id="JARQZJ010000125">
    <property type="protein sequence ID" value="KAK9890360.1"/>
    <property type="molecule type" value="Genomic_DNA"/>
</dbReference>
<evidence type="ECO:0000313" key="10">
    <source>
        <dbReference type="EMBL" id="KAK9890360.1"/>
    </source>
</evidence>
<evidence type="ECO:0000256" key="3">
    <source>
        <dbReference type="ARBA" id="ARBA00022692"/>
    </source>
</evidence>
<evidence type="ECO:0000256" key="5">
    <source>
        <dbReference type="ARBA" id="ARBA00023136"/>
    </source>
</evidence>
<evidence type="ECO:0000313" key="11">
    <source>
        <dbReference type="Proteomes" id="UP001431783"/>
    </source>
</evidence>
<keyword evidence="11" id="KW-1185">Reference proteome</keyword>
<organism evidence="10 11">
    <name type="scientific">Henosepilachna vigintioctopunctata</name>
    <dbReference type="NCBI Taxonomy" id="420089"/>
    <lineage>
        <taxon>Eukaryota</taxon>
        <taxon>Metazoa</taxon>
        <taxon>Ecdysozoa</taxon>
        <taxon>Arthropoda</taxon>
        <taxon>Hexapoda</taxon>
        <taxon>Insecta</taxon>
        <taxon>Pterygota</taxon>
        <taxon>Neoptera</taxon>
        <taxon>Endopterygota</taxon>
        <taxon>Coleoptera</taxon>
        <taxon>Polyphaga</taxon>
        <taxon>Cucujiformia</taxon>
        <taxon>Coccinelloidea</taxon>
        <taxon>Coccinellidae</taxon>
        <taxon>Epilachninae</taxon>
        <taxon>Epilachnini</taxon>
        <taxon>Henosepilachna</taxon>
    </lineage>
</organism>
<dbReference type="PANTHER" id="PTHR10306">
    <property type="entry name" value="SYNAPTOPHYSIN"/>
    <property type="match status" value="1"/>
</dbReference>
<evidence type="ECO:0000256" key="1">
    <source>
        <dbReference type="ARBA" id="ARBA00004141"/>
    </source>
</evidence>
<evidence type="ECO:0000259" key="9">
    <source>
        <dbReference type="PROSITE" id="PS51225"/>
    </source>
</evidence>
<keyword evidence="5 7" id="KW-0472">Membrane</keyword>
<evidence type="ECO:0000256" key="8">
    <source>
        <dbReference type="SAM" id="Phobius"/>
    </source>
</evidence>
<dbReference type="Proteomes" id="UP001431783">
    <property type="component" value="Unassembled WGS sequence"/>
</dbReference>
<sequence length="208" mass="23561">MDLNFQVFQEPRGIMRLLHFVFSIFAFATVTGYSGYEKFECKDGFESFFHYDYPFALHYNESLCGPKSSQYVIIGDFSGDAKFFVATGVLALIYTLAIIFVYLKFDTLYRQNPRVPLGDFIVTVVLGVFWLSSSAAWANGLTGLKYVTDVTSFENPCGCVITSSSFSSLNISVILGFLNFFLWAADLWFLYKETSWFQGNKFHTTSGV</sequence>
<evidence type="ECO:0000256" key="6">
    <source>
        <dbReference type="ARBA" id="ARBA00023180"/>
    </source>
</evidence>
<evidence type="ECO:0000256" key="2">
    <source>
        <dbReference type="ARBA" id="ARBA00006476"/>
    </source>
</evidence>
<feature type="transmembrane region" description="Helical" evidence="8">
    <location>
        <begin position="83"/>
        <end position="105"/>
    </location>
</feature>
<feature type="transmembrane region" description="Helical" evidence="8">
    <location>
        <begin position="117"/>
        <end position="138"/>
    </location>
</feature>
<name>A0AAW1VE41_9CUCU</name>
<comment type="caution">
    <text evidence="10">The sequence shown here is derived from an EMBL/GenBank/DDBJ whole genome shotgun (WGS) entry which is preliminary data.</text>
</comment>
<feature type="transmembrane region" description="Helical" evidence="8">
    <location>
        <begin position="17"/>
        <end position="36"/>
    </location>
</feature>
<evidence type="ECO:0000256" key="4">
    <source>
        <dbReference type="ARBA" id="ARBA00022989"/>
    </source>
</evidence>
<reference evidence="10 11" key="1">
    <citation type="submission" date="2023-03" db="EMBL/GenBank/DDBJ databases">
        <title>Genome insight into feeding habits of ladybird beetles.</title>
        <authorList>
            <person name="Li H.-S."/>
            <person name="Huang Y.-H."/>
            <person name="Pang H."/>
        </authorList>
    </citation>
    <scope>NUCLEOTIDE SEQUENCE [LARGE SCALE GENOMIC DNA]</scope>
    <source>
        <strain evidence="10">SYSU_2023b</strain>
        <tissue evidence="10">Whole body</tissue>
    </source>
</reference>
<accession>A0AAW1VE41</accession>
<gene>
    <name evidence="10" type="ORF">WA026_010455</name>
</gene>
<feature type="domain" description="MARVEL" evidence="9">
    <location>
        <begin position="7"/>
        <end position="195"/>
    </location>
</feature>
<keyword evidence="6" id="KW-0325">Glycoprotein</keyword>
<comment type="similarity">
    <text evidence="2">Belongs to the synaptophysin/synaptobrevin family.</text>
</comment>
<dbReference type="PROSITE" id="PS51225">
    <property type="entry name" value="MARVEL"/>
    <property type="match status" value="1"/>
</dbReference>
<dbReference type="InterPro" id="IPR001285">
    <property type="entry name" value="Synaptophysin/porin"/>
</dbReference>
<dbReference type="Pfam" id="PF01284">
    <property type="entry name" value="MARVEL"/>
    <property type="match status" value="1"/>
</dbReference>
<dbReference type="InterPro" id="IPR008253">
    <property type="entry name" value="Marvel"/>
</dbReference>
<comment type="subcellular location">
    <subcellularLocation>
        <location evidence="1">Membrane</location>
        <topology evidence="1">Multi-pass membrane protein</topology>
    </subcellularLocation>
</comment>